<gene>
    <name evidence="1" type="ORF">SCF082_LOCUS8242</name>
    <name evidence="2" type="ORF">SCF082_LOCUS8271</name>
</gene>
<organism evidence="2 3">
    <name type="scientific">Durusdinium trenchii</name>
    <dbReference type="NCBI Taxonomy" id="1381693"/>
    <lineage>
        <taxon>Eukaryota</taxon>
        <taxon>Sar</taxon>
        <taxon>Alveolata</taxon>
        <taxon>Dinophyceae</taxon>
        <taxon>Suessiales</taxon>
        <taxon>Symbiodiniaceae</taxon>
        <taxon>Durusdinium</taxon>
    </lineage>
</organism>
<proteinExistence type="predicted"/>
<dbReference type="EMBL" id="CAXAMM010004692">
    <property type="protein sequence ID" value="CAK9004572.1"/>
    <property type="molecule type" value="Genomic_DNA"/>
</dbReference>
<evidence type="ECO:0000313" key="1">
    <source>
        <dbReference type="EMBL" id="CAK9004572.1"/>
    </source>
</evidence>
<dbReference type="EMBL" id="CAXAMM010004703">
    <property type="protein sequence ID" value="CAK9004621.1"/>
    <property type="molecule type" value="Genomic_DNA"/>
</dbReference>
<sequence length="227" mass="24867">MARISQQSLADALQAIHQVGGHAATDPQSLDETLLLVRNRIRIGETNGSLEQQRQGLLHCLRPLWSFVMALQLPPMTEDMRADLIWNLYASSVARTQMASAFRFVRANLRGGMAPSATELALSVASSGMATSQHLWRGVDLTSLHARRCSGQVLVAETDILSQWLETPQSLTLIPRLEENLRQQLIAACTSVTLSMPSAQLSLEELQLDGVYQAGRIWGSLHGSGKI</sequence>
<evidence type="ECO:0000313" key="2">
    <source>
        <dbReference type="EMBL" id="CAK9004621.1"/>
    </source>
</evidence>
<protein>
    <submittedName>
        <fullName evidence="2">Uncharacterized protein</fullName>
    </submittedName>
</protein>
<reference evidence="2 3" key="1">
    <citation type="submission" date="2024-02" db="EMBL/GenBank/DDBJ databases">
        <authorList>
            <person name="Chen Y."/>
            <person name="Shah S."/>
            <person name="Dougan E. K."/>
            <person name="Thang M."/>
            <person name="Chan C."/>
        </authorList>
    </citation>
    <scope>NUCLEOTIDE SEQUENCE [LARGE SCALE GENOMIC DNA]</scope>
</reference>
<accession>A0ABP0IPV7</accession>
<keyword evidence="3" id="KW-1185">Reference proteome</keyword>
<comment type="caution">
    <text evidence="2">The sequence shown here is derived from an EMBL/GenBank/DDBJ whole genome shotgun (WGS) entry which is preliminary data.</text>
</comment>
<evidence type="ECO:0000313" key="3">
    <source>
        <dbReference type="Proteomes" id="UP001642464"/>
    </source>
</evidence>
<name>A0ABP0IPV7_9DINO</name>
<dbReference type="Proteomes" id="UP001642464">
    <property type="component" value="Unassembled WGS sequence"/>
</dbReference>